<evidence type="ECO:0000256" key="3">
    <source>
        <dbReference type="ARBA" id="ARBA00022679"/>
    </source>
</evidence>
<keyword evidence="4" id="KW-0496">Mitochondrion</keyword>
<dbReference type="PANTHER" id="PTHR12049">
    <property type="entry name" value="PROTEIN ARGININE METHYLTRANSFERASE NDUFAF7, MITOCHONDRIAL"/>
    <property type="match status" value="1"/>
</dbReference>
<dbReference type="EMBL" id="UINC01001625">
    <property type="protein sequence ID" value="SUZ85198.1"/>
    <property type="molecule type" value="Genomic_DNA"/>
</dbReference>
<evidence type="ECO:0000256" key="5">
    <source>
        <dbReference type="SAM" id="MobiDB-lite"/>
    </source>
</evidence>
<evidence type="ECO:0000256" key="4">
    <source>
        <dbReference type="ARBA" id="ARBA00023128"/>
    </source>
</evidence>
<evidence type="ECO:0008006" key="7">
    <source>
        <dbReference type="Google" id="ProtNLM"/>
    </source>
</evidence>
<dbReference type="Pfam" id="PF02636">
    <property type="entry name" value="Methyltransf_28"/>
    <property type="match status" value="1"/>
</dbReference>
<dbReference type="PANTHER" id="PTHR12049:SF7">
    <property type="entry name" value="PROTEIN ARGININE METHYLTRANSFERASE NDUFAF7, MITOCHONDRIAL"/>
    <property type="match status" value="1"/>
</dbReference>
<keyword evidence="2" id="KW-0489">Methyltransferase</keyword>
<evidence type="ECO:0000256" key="1">
    <source>
        <dbReference type="ARBA" id="ARBA00004173"/>
    </source>
</evidence>
<feature type="region of interest" description="Disordered" evidence="5">
    <location>
        <begin position="1"/>
        <end position="20"/>
    </location>
</feature>
<dbReference type="Gene3D" id="3.40.50.12710">
    <property type="match status" value="1"/>
</dbReference>
<gene>
    <name evidence="6" type="ORF">METZ01_LOCUS38052</name>
</gene>
<dbReference type="AlphaFoldDB" id="A0A381R2X5"/>
<keyword evidence="3" id="KW-0808">Transferase</keyword>
<evidence type="ECO:0000313" key="6">
    <source>
        <dbReference type="EMBL" id="SUZ85198.1"/>
    </source>
</evidence>
<proteinExistence type="predicted"/>
<dbReference type="GO" id="GO:0032259">
    <property type="term" value="P:methylation"/>
    <property type="evidence" value="ECO:0007669"/>
    <property type="project" value="UniProtKB-KW"/>
</dbReference>
<reference evidence="6" key="1">
    <citation type="submission" date="2018-05" db="EMBL/GenBank/DDBJ databases">
        <authorList>
            <person name="Lanie J.A."/>
            <person name="Ng W.-L."/>
            <person name="Kazmierczak K.M."/>
            <person name="Andrzejewski T.M."/>
            <person name="Davidsen T.M."/>
            <person name="Wayne K.J."/>
            <person name="Tettelin H."/>
            <person name="Glass J.I."/>
            <person name="Rusch D."/>
            <person name="Podicherti R."/>
            <person name="Tsui H.-C.T."/>
            <person name="Winkler M.E."/>
        </authorList>
    </citation>
    <scope>NUCLEOTIDE SEQUENCE</scope>
</reference>
<name>A0A381R2X5_9ZZZZ</name>
<dbReference type="InterPro" id="IPR029063">
    <property type="entry name" value="SAM-dependent_MTases_sf"/>
</dbReference>
<protein>
    <recommendedName>
        <fullName evidence="7">SAM-dependent methyltransferase</fullName>
    </recommendedName>
</protein>
<sequence length="396" mass="43304">MTVVSNSNQLPKNPWPEPDSEALAHSARVVERVHTEIEGRGGVLPFERYMDLVMYEPGLGYYVSGTRKFGRQGDFVTAPELGSLYGRCVARQAAQILAQLDGGSLLEFGAGSGVLAATVLAELAERDSLPVEYLIVEVSPALRAQQQQTLAGQIKQNPVKVRWLDSLPESGFRGVILANEVLDAMPIIRFRVGAEGHMTAGVVRRNGHLDWSWQRDPSQDGRIDRLVQQYGLVADYTSEVNPRAAAWMQTVGRVLDAGLILVMDYGYPGAEYYHYERSDGTLMCHYQHRAHMDPFLYPGLQDLTAHVDFSAVAAAGQLAGLDIAGFTSQEAFLLSTGVLDLVAHASPGPVDPKLSAELKQLTLSSEMGESFKALAMVKHIDTPLLGFSLRDRRVAL</sequence>
<feature type="compositionally biased region" description="Polar residues" evidence="5">
    <location>
        <begin position="1"/>
        <end position="11"/>
    </location>
</feature>
<dbReference type="InterPro" id="IPR003788">
    <property type="entry name" value="NDUFAF7"/>
</dbReference>
<organism evidence="6">
    <name type="scientific">marine metagenome</name>
    <dbReference type="NCBI Taxonomy" id="408172"/>
    <lineage>
        <taxon>unclassified sequences</taxon>
        <taxon>metagenomes</taxon>
        <taxon>ecological metagenomes</taxon>
    </lineage>
</organism>
<accession>A0A381R2X5</accession>
<dbReference type="InterPro" id="IPR038375">
    <property type="entry name" value="NDUFAF7_sf"/>
</dbReference>
<dbReference type="SUPFAM" id="SSF53335">
    <property type="entry name" value="S-adenosyl-L-methionine-dependent methyltransferases"/>
    <property type="match status" value="1"/>
</dbReference>
<comment type="subcellular location">
    <subcellularLocation>
        <location evidence="1">Mitochondrion</location>
    </subcellularLocation>
</comment>
<evidence type="ECO:0000256" key="2">
    <source>
        <dbReference type="ARBA" id="ARBA00022603"/>
    </source>
</evidence>
<dbReference type="GO" id="GO:0005739">
    <property type="term" value="C:mitochondrion"/>
    <property type="evidence" value="ECO:0007669"/>
    <property type="project" value="UniProtKB-SubCell"/>
</dbReference>
<dbReference type="GO" id="GO:0035243">
    <property type="term" value="F:protein-arginine omega-N symmetric methyltransferase activity"/>
    <property type="evidence" value="ECO:0007669"/>
    <property type="project" value="TreeGrafter"/>
</dbReference>